<evidence type="ECO:0000256" key="3">
    <source>
        <dbReference type="ARBA" id="ARBA00022553"/>
    </source>
</evidence>
<dbReference type="Pfam" id="PF02518">
    <property type="entry name" value="HATPase_c"/>
    <property type="match status" value="1"/>
</dbReference>
<keyword evidence="6" id="KW-0418">Kinase</keyword>
<dbReference type="SMART" id="SM00387">
    <property type="entry name" value="HATPase_c"/>
    <property type="match status" value="1"/>
</dbReference>
<dbReference type="EMBL" id="WHOA01000006">
    <property type="protein sequence ID" value="NOU70033.1"/>
    <property type="molecule type" value="Genomic_DNA"/>
</dbReference>
<organism evidence="10 11">
    <name type="scientific">Paenibacillus phytorum</name>
    <dbReference type="NCBI Taxonomy" id="2654977"/>
    <lineage>
        <taxon>Bacteria</taxon>
        <taxon>Bacillati</taxon>
        <taxon>Bacillota</taxon>
        <taxon>Bacilli</taxon>
        <taxon>Bacillales</taxon>
        <taxon>Paenibacillaceae</taxon>
        <taxon>Paenibacillus</taxon>
    </lineage>
</organism>
<dbReference type="InterPro" id="IPR004358">
    <property type="entry name" value="Sig_transdc_His_kin-like_C"/>
</dbReference>
<dbReference type="InterPro" id="IPR003661">
    <property type="entry name" value="HisK_dim/P_dom"/>
</dbReference>
<dbReference type="SUPFAM" id="SSF47384">
    <property type="entry name" value="Homodimeric domain of signal transducing histidine kinase"/>
    <property type="match status" value="1"/>
</dbReference>
<evidence type="ECO:0000259" key="9">
    <source>
        <dbReference type="PROSITE" id="PS50109"/>
    </source>
</evidence>
<dbReference type="InterPro" id="IPR036890">
    <property type="entry name" value="HATPase_C_sf"/>
</dbReference>
<dbReference type="Pfam" id="PF00512">
    <property type="entry name" value="HisKA"/>
    <property type="match status" value="1"/>
</dbReference>
<dbReference type="Gene3D" id="1.10.287.130">
    <property type="match status" value="1"/>
</dbReference>
<dbReference type="CDD" id="cd00082">
    <property type="entry name" value="HisKA"/>
    <property type="match status" value="1"/>
</dbReference>
<evidence type="ECO:0000313" key="10">
    <source>
        <dbReference type="EMBL" id="NOU70033.1"/>
    </source>
</evidence>
<dbReference type="PANTHER" id="PTHR43065:SF10">
    <property type="entry name" value="PEROXIDE STRESS-ACTIVATED HISTIDINE KINASE MAK3"/>
    <property type="match status" value="1"/>
</dbReference>
<dbReference type="InterPro" id="IPR036097">
    <property type="entry name" value="HisK_dim/P_sf"/>
</dbReference>
<evidence type="ECO:0000256" key="1">
    <source>
        <dbReference type="ARBA" id="ARBA00000085"/>
    </source>
</evidence>
<dbReference type="InterPro" id="IPR003594">
    <property type="entry name" value="HATPase_dom"/>
</dbReference>
<gene>
    <name evidence="10" type="ORF">GC098_01035</name>
</gene>
<sequence>MNDEKHLMIIKKYKNQIIAKWIREYIHSYPEYDRKVLKKNADVFYKFMSDLHIPAAEHSIFLAIPESQKVFLMRNVSISHVVHSSQLWIDAILWFIQENPKGKTIPMSLTRKIIARVSLYERHFLHQYNTITKELLSGQEKTITELHEARLTIIGKMAASMAHEIRNPLTAILGFLKILRKQISIQNYQKINSYLDTIESELLSIQMQIAGFLSFSKKDAIEERFDEVSSTSIIDNVLALISPRLVNDNIELIFQQGEDIKLEVQKIAIQQVLSNILNNSLDALSEKEGEKSLMIASMLEEDEFLIIISNNGPEIPPEIKDSLFIPFVTNKKDGTGLGLAICKQIMTKNNGDVTFDSSPNETSFRLSFKQR</sequence>
<dbReference type="RefSeq" id="WP_171640153.1">
    <property type="nucleotide sequence ID" value="NZ_WHOA01000006.1"/>
</dbReference>
<evidence type="ECO:0000256" key="6">
    <source>
        <dbReference type="ARBA" id="ARBA00022777"/>
    </source>
</evidence>
<evidence type="ECO:0000313" key="11">
    <source>
        <dbReference type="Proteomes" id="UP000616779"/>
    </source>
</evidence>
<keyword evidence="4" id="KW-0808">Transferase</keyword>
<evidence type="ECO:0000256" key="4">
    <source>
        <dbReference type="ARBA" id="ARBA00022679"/>
    </source>
</evidence>
<dbReference type="PROSITE" id="PS50109">
    <property type="entry name" value="HIS_KIN"/>
    <property type="match status" value="1"/>
</dbReference>
<evidence type="ECO:0000256" key="8">
    <source>
        <dbReference type="ARBA" id="ARBA00023012"/>
    </source>
</evidence>
<comment type="caution">
    <text evidence="10">The sequence shown here is derived from an EMBL/GenBank/DDBJ whole genome shotgun (WGS) entry which is preliminary data.</text>
</comment>
<protein>
    <recommendedName>
        <fullName evidence="2">histidine kinase</fullName>
        <ecNumber evidence="2">2.7.13.3</ecNumber>
    </recommendedName>
</protein>
<accession>A0ABX1XNA3</accession>
<comment type="catalytic activity">
    <reaction evidence="1">
        <text>ATP + protein L-histidine = ADP + protein N-phospho-L-histidine.</text>
        <dbReference type="EC" id="2.7.13.3"/>
    </reaction>
</comment>
<keyword evidence="8" id="KW-0902">Two-component regulatory system</keyword>
<dbReference type="InterPro" id="IPR005467">
    <property type="entry name" value="His_kinase_dom"/>
</dbReference>
<evidence type="ECO:0000256" key="5">
    <source>
        <dbReference type="ARBA" id="ARBA00022741"/>
    </source>
</evidence>
<keyword evidence="3" id="KW-0597">Phosphoprotein</keyword>
<evidence type="ECO:0000256" key="2">
    <source>
        <dbReference type="ARBA" id="ARBA00012438"/>
    </source>
</evidence>
<keyword evidence="11" id="KW-1185">Reference proteome</keyword>
<keyword evidence="7" id="KW-0067">ATP-binding</keyword>
<dbReference type="EC" id="2.7.13.3" evidence="2"/>
<keyword evidence="5" id="KW-0547">Nucleotide-binding</keyword>
<feature type="domain" description="Histidine kinase" evidence="9">
    <location>
        <begin position="160"/>
        <end position="371"/>
    </location>
</feature>
<dbReference type="SMART" id="SM00388">
    <property type="entry name" value="HisKA"/>
    <property type="match status" value="1"/>
</dbReference>
<reference evidence="10 11" key="1">
    <citation type="submission" date="2019-10" db="EMBL/GenBank/DDBJ databases">
        <title>Description of Paenibacillus terrestris sp. nov.</title>
        <authorList>
            <person name="Carlier A."/>
            <person name="Qi S."/>
        </authorList>
    </citation>
    <scope>NUCLEOTIDE SEQUENCE [LARGE SCALE GENOMIC DNA]</scope>
    <source>
        <strain evidence="10 11">LMG 31458</strain>
    </source>
</reference>
<evidence type="ECO:0000256" key="7">
    <source>
        <dbReference type="ARBA" id="ARBA00022840"/>
    </source>
</evidence>
<dbReference type="SUPFAM" id="SSF55874">
    <property type="entry name" value="ATPase domain of HSP90 chaperone/DNA topoisomerase II/histidine kinase"/>
    <property type="match status" value="1"/>
</dbReference>
<name>A0ABX1XNA3_9BACL</name>
<dbReference type="Proteomes" id="UP000616779">
    <property type="component" value="Unassembled WGS sequence"/>
</dbReference>
<proteinExistence type="predicted"/>
<dbReference type="PRINTS" id="PR00344">
    <property type="entry name" value="BCTRLSENSOR"/>
</dbReference>
<dbReference type="Gene3D" id="3.30.565.10">
    <property type="entry name" value="Histidine kinase-like ATPase, C-terminal domain"/>
    <property type="match status" value="1"/>
</dbReference>
<dbReference type="PANTHER" id="PTHR43065">
    <property type="entry name" value="SENSOR HISTIDINE KINASE"/>
    <property type="match status" value="1"/>
</dbReference>